<dbReference type="Proteomes" id="UP000051952">
    <property type="component" value="Unassembled WGS sequence"/>
</dbReference>
<protein>
    <submittedName>
        <fullName evidence="3">Transmembrane protein, putative</fullName>
    </submittedName>
</protein>
<evidence type="ECO:0000256" key="1">
    <source>
        <dbReference type="SAM" id="MobiDB-lite"/>
    </source>
</evidence>
<sequence length="550" mass="59886">MSILASQELNASESSTPSQSTGIQQREASRWEGPGSCDDDEHAPEEAFAINLDELSNHLGIPVETISEQLHRSSSWGGDGTEISPGDSPKAGGSATSRERVSTHHRSVRGSVSSSTAPEDRGREVSFVHSQKGRRGSSFVVLDAQSSSNTGGSMSSPRVASVHGSSLAREGSSLLPETPERERRPKKRVHFPDNVVKSVCIIPGIDGHAPVVQVKYNRPWYAYVLFLASNVFFVLAWTEIMKAAWPSTWPDESLESAVSIVTFIAFAFASVFLLFYLLLTWRPLPSEVVALKSKWFLRSFVKTMIYGMFSQVLLTVSCMLHITCVNTISFTTVPLIMTFLYEKVQHHAVTTMDSFGTAAAAIGMIVLCVGEERADVGDRMHRFGAIVASILGGVCMAPYLTQLRSVSKDVSNAFVITCSVLLSTAVAAAVAGMTGGYTAPLGNGDDRTSVFSDLSRTEFLRVMLSGAFMFFFWFLHHNVSLYFDKMSIVAGYSLCSPMVLIIYSIQNLPTMDRLFEGLGGALVTLGCSTVVFSGWYYRTNVAVRIEMDGG</sequence>
<dbReference type="VEuPathDB" id="TriTrypDB:BSAL_14425"/>
<feature type="region of interest" description="Disordered" evidence="1">
    <location>
        <begin position="1"/>
        <end position="46"/>
    </location>
</feature>
<dbReference type="EMBL" id="CYKH01001627">
    <property type="protein sequence ID" value="CUG88256.1"/>
    <property type="molecule type" value="Genomic_DNA"/>
</dbReference>
<feature type="transmembrane region" description="Helical" evidence="2">
    <location>
        <begin position="300"/>
        <end position="328"/>
    </location>
</feature>
<keyword evidence="4" id="KW-1185">Reference proteome</keyword>
<feature type="transmembrane region" description="Helical" evidence="2">
    <location>
        <begin position="348"/>
        <end position="370"/>
    </location>
</feature>
<feature type="compositionally biased region" description="Low complexity" evidence="1">
    <location>
        <begin position="146"/>
        <end position="156"/>
    </location>
</feature>
<feature type="compositionally biased region" description="Polar residues" evidence="1">
    <location>
        <begin position="1"/>
        <end position="26"/>
    </location>
</feature>
<evidence type="ECO:0000313" key="3">
    <source>
        <dbReference type="EMBL" id="CUG88256.1"/>
    </source>
</evidence>
<feature type="transmembrane region" description="Helical" evidence="2">
    <location>
        <begin position="382"/>
        <end position="401"/>
    </location>
</feature>
<feature type="transmembrane region" description="Helical" evidence="2">
    <location>
        <begin position="517"/>
        <end position="537"/>
    </location>
</feature>
<keyword evidence="2 3" id="KW-0812">Transmembrane</keyword>
<feature type="region of interest" description="Disordered" evidence="1">
    <location>
        <begin position="145"/>
        <end position="185"/>
    </location>
</feature>
<reference evidence="4" key="1">
    <citation type="submission" date="2015-09" db="EMBL/GenBank/DDBJ databases">
        <authorList>
            <consortium name="Pathogen Informatics"/>
        </authorList>
    </citation>
    <scope>NUCLEOTIDE SEQUENCE [LARGE SCALE GENOMIC DNA]</scope>
    <source>
        <strain evidence="4">Lake Konstanz</strain>
    </source>
</reference>
<gene>
    <name evidence="3" type="ORF">BSAL_14425</name>
</gene>
<name>A0A0S4JDQ8_BODSA</name>
<feature type="transmembrane region" description="Helical" evidence="2">
    <location>
        <begin position="257"/>
        <end position="279"/>
    </location>
</feature>
<accession>A0A0S4JDQ8</accession>
<dbReference type="AlphaFoldDB" id="A0A0S4JDQ8"/>
<feature type="transmembrane region" description="Helical" evidence="2">
    <location>
        <begin position="220"/>
        <end position="237"/>
    </location>
</feature>
<feature type="transmembrane region" description="Helical" evidence="2">
    <location>
        <begin position="459"/>
        <end position="476"/>
    </location>
</feature>
<organism evidence="3 4">
    <name type="scientific">Bodo saltans</name>
    <name type="common">Flagellated protozoan</name>
    <dbReference type="NCBI Taxonomy" id="75058"/>
    <lineage>
        <taxon>Eukaryota</taxon>
        <taxon>Discoba</taxon>
        <taxon>Euglenozoa</taxon>
        <taxon>Kinetoplastea</taxon>
        <taxon>Metakinetoplastina</taxon>
        <taxon>Eubodonida</taxon>
        <taxon>Bodonidae</taxon>
        <taxon>Bodo</taxon>
    </lineage>
</organism>
<proteinExistence type="predicted"/>
<dbReference type="OrthoDB" id="252086at2759"/>
<feature type="transmembrane region" description="Helical" evidence="2">
    <location>
        <begin position="488"/>
        <end position="505"/>
    </location>
</feature>
<keyword evidence="2" id="KW-1133">Transmembrane helix</keyword>
<evidence type="ECO:0000256" key="2">
    <source>
        <dbReference type="SAM" id="Phobius"/>
    </source>
</evidence>
<feature type="region of interest" description="Disordered" evidence="1">
    <location>
        <begin position="70"/>
        <end position="131"/>
    </location>
</feature>
<feature type="transmembrane region" description="Helical" evidence="2">
    <location>
        <begin position="413"/>
        <end position="438"/>
    </location>
</feature>
<keyword evidence="2" id="KW-0472">Membrane</keyword>
<evidence type="ECO:0000313" key="4">
    <source>
        <dbReference type="Proteomes" id="UP000051952"/>
    </source>
</evidence>